<feature type="transmembrane region" description="Helical" evidence="6">
    <location>
        <begin position="332"/>
        <end position="351"/>
    </location>
</feature>
<dbReference type="InterPro" id="IPR051533">
    <property type="entry name" value="WaaL-like"/>
</dbReference>
<keyword evidence="4 6" id="KW-0472">Membrane</keyword>
<evidence type="ECO:0000313" key="9">
    <source>
        <dbReference type="Proteomes" id="UP000324021"/>
    </source>
</evidence>
<sequence length="558" mass="59851">MEFRELLDHQHSSARGSIPRNTLRTTTVLLALVFVGAPLLTSVIRVLPFPIPESEFVALVIVGSIYGAYLLYSQNLIIGLVTSLFVLMTVRVNVPLGPAEMLLGGIGPNVWVVHIPMIGLIAYYVLDEGFPSLHLAHHLFFGFVAWSVLTAFFGHGPRPDMAIWFSIWVFQAGVVFVLASWIIADDLISFRTGLSVVVLTTITHSLLGVLQFFNGGSLGFPHLGESGRRAVGTISLPLLGTNPIGPFVNGFTYGGPLAVLITITFPITIVLAIRTKGHTRTGFIIATLLLVFIQRVTGWDAARGAIIFGVIVLAIATAWWCRDLIDQLEQNARAAVSAGAVTIIWAGTILFPSSESGSTSTYAGSPPPTTTTHNGSSSSTITTHNGSSSSATTTTSASTSSSASTPDQSVDAYLSSVDTISIPLFDASNLGIRLQQYLVAVDITSTYPLFGIGGANFYYVSDDIGFKTNYFMHSMYFEVLVETGLPGFLLYVGTLCAIILAGWSALHRESTDTLLVVGVIAGLLGGMAHFFWNPQMTRLAAFFPFWAVAGLLVGYARR</sequence>
<dbReference type="GO" id="GO:0016874">
    <property type="term" value="F:ligase activity"/>
    <property type="evidence" value="ECO:0007669"/>
    <property type="project" value="UniProtKB-KW"/>
</dbReference>
<comment type="subcellular location">
    <subcellularLocation>
        <location evidence="1">Membrane</location>
        <topology evidence="1">Multi-pass membrane protein</topology>
    </subcellularLocation>
</comment>
<protein>
    <submittedName>
        <fullName evidence="8">O-Antigen ligase</fullName>
    </submittedName>
</protein>
<feature type="transmembrane region" description="Helical" evidence="6">
    <location>
        <begin position="162"/>
        <end position="184"/>
    </location>
</feature>
<feature type="transmembrane region" description="Helical" evidence="6">
    <location>
        <begin position="302"/>
        <end position="320"/>
    </location>
</feature>
<name>A0A1G6URU0_9EURY</name>
<dbReference type="EMBL" id="FMZP01000023">
    <property type="protein sequence ID" value="SDD43944.1"/>
    <property type="molecule type" value="Genomic_DNA"/>
</dbReference>
<feature type="transmembrane region" description="Helical" evidence="6">
    <location>
        <begin position="138"/>
        <end position="156"/>
    </location>
</feature>
<feature type="transmembrane region" description="Helical" evidence="6">
    <location>
        <begin position="538"/>
        <end position="556"/>
    </location>
</feature>
<dbReference type="PANTHER" id="PTHR37422:SF23">
    <property type="entry name" value="TEICHURONIC ACID BIOSYNTHESIS PROTEIN TUAE"/>
    <property type="match status" value="1"/>
</dbReference>
<dbReference type="Pfam" id="PF04932">
    <property type="entry name" value="Wzy_C"/>
    <property type="match status" value="1"/>
</dbReference>
<feature type="transmembrane region" description="Helical" evidence="6">
    <location>
        <begin position="106"/>
        <end position="126"/>
    </location>
</feature>
<feature type="compositionally biased region" description="Low complexity" evidence="5">
    <location>
        <begin position="370"/>
        <end position="405"/>
    </location>
</feature>
<evidence type="ECO:0000256" key="6">
    <source>
        <dbReference type="SAM" id="Phobius"/>
    </source>
</evidence>
<dbReference type="RefSeq" id="WP_149782409.1">
    <property type="nucleotide sequence ID" value="NZ_FMZP01000023.1"/>
</dbReference>
<keyword evidence="2 6" id="KW-0812">Transmembrane</keyword>
<keyword evidence="8" id="KW-0436">Ligase</keyword>
<dbReference type="GO" id="GO:0016020">
    <property type="term" value="C:membrane"/>
    <property type="evidence" value="ECO:0007669"/>
    <property type="project" value="UniProtKB-SubCell"/>
</dbReference>
<evidence type="ECO:0000313" key="8">
    <source>
        <dbReference type="EMBL" id="SDD43944.1"/>
    </source>
</evidence>
<feature type="transmembrane region" description="Helical" evidence="6">
    <location>
        <begin position="513"/>
        <end position="532"/>
    </location>
</feature>
<evidence type="ECO:0000256" key="1">
    <source>
        <dbReference type="ARBA" id="ARBA00004141"/>
    </source>
</evidence>
<reference evidence="8 9" key="1">
    <citation type="submission" date="2016-10" db="EMBL/GenBank/DDBJ databases">
        <authorList>
            <person name="Varghese N."/>
            <person name="Submissions S."/>
        </authorList>
    </citation>
    <scope>NUCLEOTIDE SEQUENCE [LARGE SCALE GENOMIC DNA]</scope>
    <source>
        <strain evidence="8 9">CDM_1</strain>
    </source>
</reference>
<evidence type="ECO:0000256" key="3">
    <source>
        <dbReference type="ARBA" id="ARBA00022989"/>
    </source>
</evidence>
<dbReference type="InterPro" id="IPR007016">
    <property type="entry name" value="O-antigen_ligase-rel_domated"/>
</dbReference>
<feature type="transmembrane region" description="Helical" evidence="6">
    <location>
        <begin position="280"/>
        <end position="296"/>
    </location>
</feature>
<feature type="region of interest" description="Disordered" evidence="5">
    <location>
        <begin position="359"/>
        <end position="407"/>
    </location>
</feature>
<organism evidence="8 9">
    <name type="scientific">Natrinema hispanicum</name>
    <dbReference type="NCBI Taxonomy" id="392421"/>
    <lineage>
        <taxon>Archaea</taxon>
        <taxon>Methanobacteriati</taxon>
        <taxon>Methanobacteriota</taxon>
        <taxon>Stenosarchaea group</taxon>
        <taxon>Halobacteria</taxon>
        <taxon>Halobacteriales</taxon>
        <taxon>Natrialbaceae</taxon>
        <taxon>Natrinema</taxon>
    </lineage>
</organism>
<proteinExistence type="predicted"/>
<gene>
    <name evidence="8" type="ORF">SAMN05192552_102323</name>
</gene>
<accession>A0A1G6URU0</accession>
<feature type="domain" description="O-antigen ligase-related" evidence="7">
    <location>
        <begin position="302"/>
        <end position="492"/>
    </location>
</feature>
<dbReference type="AlphaFoldDB" id="A0A1G6URU0"/>
<feature type="transmembrane region" description="Helical" evidence="6">
    <location>
        <begin position="488"/>
        <end position="506"/>
    </location>
</feature>
<keyword evidence="3 6" id="KW-1133">Transmembrane helix</keyword>
<feature type="transmembrane region" description="Helical" evidence="6">
    <location>
        <begin position="253"/>
        <end position="273"/>
    </location>
</feature>
<evidence type="ECO:0000256" key="2">
    <source>
        <dbReference type="ARBA" id="ARBA00022692"/>
    </source>
</evidence>
<dbReference type="PANTHER" id="PTHR37422">
    <property type="entry name" value="TEICHURONIC ACID BIOSYNTHESIS PROTEIN TUAE"/>
    <property type="match status" value="1"/>
</dbReference>
<dbReference type="Proteomes" id="UP000324021">
    <property type="component" value="Unassembled WGS sequence"/>
</dbReference>
<evidence type="ECO:0000256" key="5">
    <source>
        <dbReference type="SAM" id="MobiDB-lite"/>
    </source>
</evidence>
<feature type="transmembrane region" description="Helical" evidence="6">
    <location>
        <begin position="56"/>
        <end position="72"/>
    </location>
</feature>
<feature type="transmembrane region" description="Helical" evidence="6">
    <location>
        <begin position="21"/>
        <end position="44"/>
    </location>
</feature>
<feature type="transmembrane region" description="Helical" evidence="6">
    <location>
        <begin position="196"/>
        <end position="213"/>
    </location>
</feature>
<evidence type="ECO:0000256" key="4">
    <source>
        <dbReference type="ARBA" id="ARBA00023136"/>
    </source>
</evidence>
<evidence type="ECO:0000259" key="7">
    <source>
        <dbReference type="Pfam" id="PF04932"/>
    </source>
</evidence>